<dbReference type="AlphaFoldDB" id="I4YRT8"/>
<protein>
    <submittedName>
        <fullName evidence="1">Uncharacterized protein</fullName>
    </submittedName>
</protein>
<keyword evidence="2" id="KW-1185">Reference proteome</keyword>
<proteinExistence type="predicted"/>
<dbReference type="eggNOG" id="ENOG502ZQSV">
    <property type="taxonomic scope" value="Bacteria"/>
</dbReference>
<sequence length="126" mass="14540">MAELRMIHDKAIDRASEDDRVWFDANPDRHFRIRDLIPYEFNERMPDPQPGFTLRTFVAQMSPGVRLRLPCEILDYLTNETATDAALKTLFRQIAPVQFKQYLQMKKGVRAAKKARKDEGGASGEV</sequence>
<gene>
    <name evidence="1" type="ORF">MicloDRAFT_00032300</name>
</gene>
<accession>I4YRT8</accession>
<evidence type="ECO:0000313" key="2">
    <source>
        <dbReference type="Proteomes" id="UP000003947"/>
    </source>
</evidence>
<reference evidence="1 2" key="1">
    <citation type="submission" date="2012-02" db="EMBL/GenBank/DDBJ databases">
        <title>Improved High-Quality Draft sequence of Microvirga sp. WSM3557.</title>
        <authorList>
            <consortium name="US DOE Joint Genome Institute"/>
            <person name="Lucas S."/>
            <person name="Han J."/>
            <person name="Lapidus A."/>
            <person name="Cheng J.-F."/>
            <person name="Goodwin L."/>
            <person name="Pitluck S."/>
            <person name="Peters L."/>
            <person name="Zhang X."/>
            <person name="Detter J.C."/>
            <person name="Han C."/>
            <person name="Tapia R."/>
            <person name="Land M."/>
            <person name="Hauser L."/>
            <person name="Kyrpides N."/>
            <person name="Ivanova N."/>
            <person name="Pagani I."/>
            <person name="Brau L."/>
            <person name="Yates R."/>
            <person name="O'Hara G."/>
            <person name="Rui T."/>
            <person name="Howieson J."/>
            <person name="Reeve W."/>
            <person name="Woyke T."/>
        </authorList>
    </citation>
    <scope>NUCLEOTIDE SEQUENCE [LARGE SCALE GENOMIC DNA]</scope>
    <source>
        <strain evidence="1 2">WSM3557</strain>
    </source>
</reference>
<organism evidence="1 2">
    <name type="scientific">Microvirga lotononidis</name>
    <dbReference type="NCBI Taxonomy" id="864069"/>
    <lineage>
        <taxon>Bacteria</taxon>
        <taxon>Pseudomonadati</taxon>
        <taxon>Pseudomonadota</taxon>
        <taxon>Alphaproteobacteria</taxon>
        <taxon>Hyphomicrobiales</taxon>
        <taxon>Methylobacteriaceae</taxon>
        <taxon>Microvirga</taxon>
    </lineage>
</organism>
<dbReference type="HOGENOM" id="CLU_1966593_0_0_5"/>
<name>I4YRT8_9HYPH</name>
<dbReference type="Proteomes" id="UP000003947">
    <property type="component" value="Unassembled WGS sequence"/>
</dbReference>
<dbReference type="EMBL" id="JH660645">
    <property type="protein sequence ID" value="EIM26680.1"/>
    <property type="molecule type" value="Genomic_DNA"/>
</dbReference>
<dbReference type="PATRIC" id="fig|864069.3.peg.3509"/>
<dbReference type="STRING" id="864069.MicloDRAFT_00032300"/>
<evidence type="ECO:0000313" key="1">
    <source>
        <dbReference type="EMBL" id="EIM26680.1"/>
    </source>
</evidence>